<name>A0A418MV18_9ACTN</name>
<dbReference type="Pfam" id="PF04039">
    <property type="entry name" value="MnhB"/>
    <property type="match status" value="1"/>
</dbReference>
<evidence type="ECO:0000313" key="16">
    <source>
        <dbReference type="EMBL" id="RIV38397.1"/>
    </source>
</evidence>
<feature type="transmembrane region" description="Helical" evidence="10">
    <location>
        <begin position="597"/>
        <end position="615"/>
    </location>
</feature>
<dbReference type="PANTHER" id="PTHR43373:SF1">
    <property type="entry name" value="NA(+)_H(+) ANTIPORTER SUBUNIT A"/>
    <property type="match status" value="1"/>
</dbReference>
<dbReference type="GO" id="GO:0006811">
    <property type="term" value="P:monoatomic ion transport"/>
    <property type="evidence" value="ECO:0007669"/>
    <property type="project" value="UniProtKB-KW"/>
</dbReference>
<evidence type="ECO:0000259" key="14">
    <source>
        <dbReference type="Pfam" id="PF13244"/>
    </source>
</evidence>
<feature type="domain" description="NADH:quinone oxidoreductase/Mrp antiporter transmembrane" evidence="11">
    <location>
        <begin position="128"/>
        <end position="401"/>
    </location>
</feature>
<feature type="transmembrane region" description="Helical" evidence="10">
    <location>
        <begin position="268"/>
        <end position="290"/>
    </location>
</feature>
<accession>A0A418MV18</accession>
<feature type="transmembrane region" description="Helical" evidence="10">
    <location>
        <begin position="448"/>
        <end position="472"/>
    </location>
</feature>
<comment type="subcellular location">
    <subcellularLocation>
        <location evidence="1">Cell membrane</location>
        <topology evidence="1">Multi-pass membrane protein</topology>
    </subcellularLocation>
    <subcellularLocation>
        <location evidence="9">Membrane</location>
        <topology evidence="9">Multi-pass membrane protein</topology>
    </subcellularLocation>
</comment>
<keyword evidence="5 9" id="KW-0812">Transmembrane</keyword>
<dbReference type="Pfam" id="PF00361">
    <property type="entry name" value="Proton_antipo_M"/>
    <property type="match status" value="1"/>
</dbReference>
<dbReference type="OrthoDB" id="9811798at2"/>
<evidence type="ECO:0000256" key="6">
    <source>
        <dbReference type="ARBA" id="ARBA00022989"/>
    </source>
</evidence>
<evidence type="ECO:0000256" key="2">
    <source>
        <dbReference type="ARBA" id="ARBA00022448"/>
    </source>
</evidence>
<feature type="transmembrane region" description="Helical" evidence="10">
    <location>
        <begin position="228"/>
        <end position="248"/>
    </location>
</feature>
<dbReference type="Pfam" id="PF13244">
    <property type="entry name" value="MbhD"/>
    <property type="match status" value="1"/>
</dbReference>
<dbReference type="InterPro" id="IPR007182">
    <property type="entry name" value="MnhB"/>
</dbReference>
<feature type="domain" description="MrpA C-terminal/MbhD" evidence="14">
    <location>
        <begin position="604"/>
        <end position="668"/>
    </location>
</feature>
<gene>
    <name evidence="16" type="ORF">D2L64_12685</name>
</gene>
<feature type="transmembrane region" description="Helical" evidence="10">
    <location>
        <begin position="888"/>
        <end position="910"/>
    </location>
</feature>
<feature type="transmembrane region" description="Helical" evidence="10">
    <location>
        <begin position="204"/>
        <end position="221"/>
    </location>
</feature>
<comment type="caution">
    <text evidence="16">The sequence shown here is derived from an EMBL/GenBank/DDBJ whole genome shotgun (WGS) entry which is preliminary data.</text>
</comment>
<feature type="transmembrane region" description="Helical" evidence="10">
    <location>
        <begin position="108"/>
        <end position="126"/>
    </location>
</feature>
<dbReference type="InterPro" id="IPR001750">
    <property type="entry name" value="ND/Mrp_TM"/>
</dbReference>
<keyword evidence="17" id="KW-1185">Reference proteome</keyword>
<dbReference type="EMBL" id="QXEC01000010">
    <property type="protein sequence ID" value="RIV38397.1"/>
    <property type="molecule type" value="Genomic_DNA"/>
</dbReference>
<feature type="transmembrane region" description="Helical" evidence="10">
    <location>
        <begin position="679"/>
        <end position="700"/>
    </location>
</feature>
<dbReference type="AlphaFoldDB" id="A0A418MV18"/>
<feature type="transmembrane region" description="Helical" evidence="10">
    <location>
        <begin position="132"/>
        <end position="150"/>
    </location>
</feature>
<keyword evidence="6 10" id="KW-1133">Transmembrane helix</keyword>
<evidence type="ECO:0000256" key="7">
    <source>
        <dbReference type="ARBA" id="ARBA00023065"/>
    </source>
</evidence>
<keyword evidence="2" id="KW-0813">Transport</keyword>
<feature type="transmembrane region" description="Helical" evidence="10">
    <location>
        <begin position="620"/>
        <end position="638"/>
    </location>
</feature>
<evidence type="ECO:0000256" key="10">
    <source>
        <dbReference type="SAM" id="Phobius"/>
    </source>
</evidence>
<feature type="domain" description="MrpA C-terminal/MbhE" evidence="15">
    <location>
        <begin position="683"/>
        <end position="754"/>
    </location>
</feature>
<dbReference type="InterPro" id="IPR046806">
    <property type="entry name" value="MrpA_C/MbhE"/>
</dbReference>
<feature type="transmembrane region" description="Helical" evidence="10">
    <location>
        <begin position="791"/>
        <end position="809"/>
    </location>
</feature>
<sequence length="926" mass="93927">MILAVVLGWQLGLAACVPLLTRRFGRDAGYPLAVGYLVGAALLLSRLPVILDDREVAVAWRWLPELAVSAALRMDALGLVFALLALGVGALIMAYCPRYLSADSDEDYARVYVTLTVFAAAMLGLVLADDLLVLFVFWELTSIVSFVLIGQGGRPAATGPAVQALLVTVAGGLALLAAIVLLAVHLGTTSLNTIIAEPERLTGGPAWAVGALILVAAFTKSAQLPFHFWLPGAMVAITPVSAYLHAATMVKAGVYLLMRFSAVFGGTLAWDLTLLAVGLLTAVLGAALALRQYDLKALLAYSTVSQLGLLVGVIGVGTPAADAAAILYTVAHALFKATLFMLVGIIDHQAGSRDVRELSGLHRVMPVTVGLTALAAMSLAGLPPTIGFVGKEAIFESLGAAPGGTWLGWCAAGLGLLASVLTFGYAARLVHGMCEGPTRQRQLREPSWAFLAPAGLAAVLATALGPAVTVLSPLVQRAADDARPGGGSPYLAFWHGFTPALGLSVAAVLLGTLLFVGRVRVHRWLSAVPTTPPFAVLLDRGRHALLRLGAVVARGAHPPGPAPYLVRPLLAVVALAVFALVLPGVPAPAPGGPGRPGDWLLVGLLVATLAGLLVVRSALAAIGLTGVVGLLLSAWFLTTGAPDVALTLMLVEVLTAVVVMLALRQQPRRLTGVGPGRPVLGAALLAVATGVAAAAGTAALTGRTQLSEPGRWYLEQAEELTGGANVVNTILVDFRALDTLGEAVVLAVVALGLVRLTAPAGGAGTRPLGGAAAGAGPVAGEPTGGDVVLGLAYRVLAPVMLVASAVLFLRGHEETGGGFIGGLLAGTAVGLGQLACPGGAPLLGRLPAVPLLAAGLSAAVGAGLAPLTVGRPLLAPLHVESPSGLPSLTTSLVFDLGVYLMVLALVVAAVRRLGTPAARPAAGVAR</sequence>
<evidence type="ECO:0000256" key="8">
    <source>
        <dbReference type="ARBA" id="ARBA00023136"/>
    </source>
</evidence>
<keyword evidence="7" id="KW-0406">Ion transport</keyword>
<proteinExistence type="predicted"/>
<evidence type="ECO:0000256" key="5">
    <source>
        <dbReference type="ARBA" id="ARBA00022692"/>
    </source>
</evidence>
<evidence type="ECO:0000259" key="13">
    <source>
        <dbReference type="Pfam" id="PF04039"/>
    </source>
</evidence>
<reference evidence="16 17" key="1">
    <citation type="submission" date="2018-08" db="EMBL/GenBank/DDBJ databases">
        <title>Jishengella sp. nov., isolated from a root of Azadirachta indica A. Juss. var. siamensis Valenton.</title>
        <authorList>
            <person name="Kuncharoen N."/>
            <person name="Tanasupawat S."/>
            <person name="Kudo T."/>
            <person name="Ohkuma M."/>
        </authorList>
    </citation>
    <scope>NUCLEOTIDE SEQUENCE [LARGE SCALE GENOMIC DNA]</scope>
    <source>
        <strain evidence="16 17">AZ1-13</strain>
    </source>
</reference>
<evidence type="ECO:0000256" key="9">
    <source>
        <dbReference type="RuleBase" id="RU000320"/>
    </source>
</evidence>
<feature type="transmembrane region" description="Helical" evidence="10">
    <location>
        <begin position="644"/>
        <end position="663"/>
    </location>
</feature>
<keyword evidence="3" id="KW-0050">Antiport</keyword>
<evidence type="ECO:0000313" key="17">
    <source>
        <dbReference type="Proteomes" id="UP000283832"/>
    </source>
</evidence>
<feature type="transmembrane region" description="Helical" evidence="10">
    <location>
        <begin position="297"/>
        <end position="317"/>
    </location>
</feature>
<evidence type="ECO:0000259" key="15">
    <source>
        <dbReference type="Pfam" id="PF20501"/>
    </source>
</evidence>
<organism evidence="16 17">
    <name type="scientific">Micromonospora radicis</name>
    <dbReference type="NCBI Taxonomy" id="1894971"/>
    <lineage>
        <taxon>Bacteria</taxon>
        <taxon>Bacillati</taxon>
        <taxon>Actinomycetota</taxon>
        <taxon>Actinomycetes</taxon>
        <taxon>Micromonosporales</taxon>
        <taxon>Micromonosporaceae</taxon>
        <taxon>Micromonospora</taxon>
    </lineage>
</organism>
<evidence type="ECO:0000256" key="4">
    <source>
        <dbReference type="ARBA" id="ARBA00022475"/>
    </source>
</evidence>
<dbReference type="GO" id="GO:0005886">
    <property type="term" value="C:plasma membrane"/>
    <property type="evidence" value="ECO:0007669"/>
    <property type="project" value="UniProtKB-SubCell"/>
</dbReference>
<dbReference type="InterPro" id="IPR050616">
    <property type="entry name" value="CPA3_Na-H_Antiporter_A"/>
</dbReference>
<dbReference type="Pfam" id="PF00662">
    <property type="entry name" value="Proton_antipo_N"/>
    <property type="match status" value="1"/>
</dbReference>
<evidence type="ECO:0000256" key="1">
    <source>
        <dbReference type="ARBA" id="ARBA00004651"/>
    </source>
</evidence>
<dbReference type="PRINTS" id="PR01434">
    <property type="entry name" value="NADHDHGNASE5"/>
</dbReference>
<feature type="transmembrane region" description="Helical" evidence="10">
    <location>
        <begin position="406"/>
        <end position="427"/>
    </location>
</feature>
<feature type="transmembrane region" description="Helical" evidence="10">
    <location>
        <begin position="564"/>
        <end position="585"/>
    </location>
</feature>
<dbReference type="InterPro" id="IPR025383">
    <property type="entry name" value="MrpA_C/MbhD"/>
</dbReference>
<dbReference type="RefSeq" id="WP_119575643.1">
    <property type="nucleotide sequence ID" value="NZ_QXEC01000010.1"/>
</dbReference>
<dbReference type="Proteomes" id="UP000283832">
    <property type="component" value="Unassembled WGS sequence"/>
</dbReference>
<evidence type="ECO:0000259" key="12">
    <source>
        <dbReference type="Pfam" id="PF00662"/>
    </source>
</evidence>
<keyword evidence="4" id="KW-1003">Cell membrane</keyword>
<dbReference type="GO" id="GO:0015297">
    <property type="term" value="F:antiporter activity"/>
    <property type="evidence" value="ECO:0007669"/>
    <property type="project" value="UniProtKB-KW"/>
</dbReference>
<dbReference type="Pfam" id="PF20501">
    <property type="entry name" value="MbhE"/>
    <property type="match status" value="1"/>
</dbReference>
<feature type="transmembrane region" description="Helical" evidence="10">
    <location>
        <begin position="492"/>
        <end position="516"/>
    </location>
</feature>
<feature type="transmembrane region" description="Helical" evidence="10">
    <location>
        <begin position="162"/>
        <end position="184"/>
    </location>
</feature>
<dbReference type="InterPro" id="IPR001516">
    <property type="entry name" value="Proton_antipo_N"/>
</dbReference>
<keyword evidence="8 10" id="KW-0472">Membrane</keyword>
<dbReference type="PANTHER" id="PTHR43373">
    <property type="entry name" value="NA(+)/H(+) ANTIPORTER SUBUNIT"/>
    <property type="match status" value="1"/>
</dbReference>
<feature type="domain" description="NADH-Ubiquinone oxidoreductase (complex I) chain 5 N-terminal" evidence="12">
    <location>
        <begin position="65"/>
        <end position="110"/>
    </location>
</feature>
<evidence type="ECO:0000256" key="3">
    <source>
        <dbReference type="ARBA" id="ARBA00022449"/>
    </source>
</evidence>
<feature type="transmembrane region" description="Helical" evidence="10">
    <location>
        <begin position="76"/>
        <end position="96"/>
    </location>
</feature>
<feature type="transmembrane region" description="Helical" evidence="10">
    <location>
        <begin position="367"/>
        <end position="386"/>
    </location>
</feature>
<feature type="transmembrane region" description="Helical" evidence="10">
    <location>
        <begin position="323"/>
        <end position="346"/>
    </location>
</feature>
<feature type="domain" description="Na+/H+ antiporter MnhB subunit-related protein" evidence="13">
    <location>
        <begin position="790"/>
        <end position="907"/>
    </location>
</feature>
<feature type="transmembrane region" description="Helical" evidence="10">
    <location>
        <begin position="815"/>
        <end position="836"/>
    </location>
</feature>
<protein>
    <submittedName>
        <fullName evidence="16">DUF4040 domain-containing protein</fullName>
    </submittedName>
</protein>
<evidence type="ECO:0000259" key="11">
    <source>
        <dbReference type="Pfam" id="PF00361"/>
    </source>
</evidence>